<evidence type="ECO:0000313" key="2">
    <source>
        <dbReference type="Proteomes" id="UP000003160"/>
    </source>
</evidence>
<dbReference type="CDD" id="cd12208">
    <property type="entry name" value="DIP1984-like"/>
    <property type="match status" value="1"/>
</dbReference>
<dbReference type="Proteomes" id="UP000003160">
    <property type="component" value="Unassembled WGS sequence"/>
</dbReference>
<sequence length="151" mass="17451">MKLAEALAIRKDTQRKIEQLRSRLLNNVRIQEGEAPSEDPSELMKELDSCLNRLQTLIFRINKTNMHTQDGGKTLTELMAEKDVLALRISSLRDVFNKSSESQERYSRSEIKVVTTIDIKALGRQIDQYSKQLRELDIRIQGLNFSTDLEE</sequence>
<gene>
    <name evidence="1" type="ORF">HMPREF0645_0868</name>
</gene>
<comment type="caution">
    <text evidence="1">The sequence shown here is derived from an EMBL/GenBank/DDBJ whole genome shotgun (WGS) entry which is preliminary data.</text>
</comment>
<evidence type="ECO:0008006" key="3">
    <source>
        <dbReference type="Google" id="ProtNLM"/>
    </source>
</evidence>
<dbReference type="AlphaFoldDB" id="D1PV83"/>
<dbReference type="NCBIfam" id="NF038048">
    <property type="entry name" value="DIP1984_fam"/>
    <property type="match status" value="1"/>
</dbReference>
<dbReference type="Pfam" id="PF20935">
    <property type="entry name" value="DUF6847"/>
    <property type="match status" value="1"/>
</dbReference>
<dbReference type="EMBL" id="ACKS01000034">
    <property type="protein sequence ID" value="EFA44803.1"/>
    <property type="molecule type" value="Genomic_DNA"/>
</dbReference>
<dbReference type="HOGENOM" id="CLU_119822_0_0_10"/>
<dbReference type="OrthoDB" id="3730241at2"/>
<name>D1PV83_9BACT</name>
<dbReference type="eggNOG" id="ENOG5032S2G">
    <property type="taxonomic scope" value="Bacteria"/>
</dbReference>
<evidence type="ECO:0000313" key="1">
    <source>
        <dbReference type="EMBL" id="EFA44803.1"/>
    </source>
</evidence>
<accession>D1PV83</accession>
<proteinExistence type="predicted"/>
<reference evidence="1 2" key="1">
    <citation type="submission" date="2009-10" db="EMBL/GenBank/DDBJ databases">
        <authorList>
            <person name="Qin X."/>
            <person name="Bachman B."/>
            <person name="Battles P."/>
            <person name="Bell A."/>
            <person name="Bess C."/>
            <person name="Bickham C."/>
            <person name="Chaboub L."/>
            <person name="Chen D."/>
            <person name="Coyle M."/>
            <person name="Deiros D.R."/>
            <person name="Dinh H."/>
            <person name="Forbes L."/>
            <person name="Fowler G."/>
            <person name="Francisco L."/>
            <person name="Fu Q."/>
            <person name="Gubbala S."/>
            <person name="Hale W."/>
            <person name="Han Y."/>
            <person name="Hemphill L."/>
            <person name="Highlander S.K."/>
            <person name="Hirani K."/>
            <person name="Hogues M."/>
            <person name="Jackson L."/>
            <person name="Jakkamsetti A."/>
            <person name="Javaid M."/>
            <person name="Jiang H."/>
            <person name="Korchina V."/>
            <person name="Kovar C."/>
            <person name="Lara F."/>
            <person name="Lee S."/>
            <person name="Mata R."/>
            <person name="Mathew T."/>
            <person name="Moen C."/>
            <person name="Morales K."/>
            <person name="Munidasa M."/>
            <person name="Nazareth L."/>
            <person name="Ngo R."/>
            <person name="Nguyen L."/>
            <person name="Okwuonu G."/>
            <person name="Ongeri F."/>
            <person name="Patil S."/>
            <person name="Petrosino J."/>
            <person name="Pham C."/>
            <person name="Pham P."/>
            <person name="Pu L.-L."/>
            <person name="Puazo M."/>
            <person name="Raj R."/>
            <person name="Reid J."/>
            <person name="Rouhana J."/>
            <person name="Saada N."/>
            <person name="Shang Y."/>
            <person name="Simmons D."/>
            <person name="Thornton R."/>
            <person name="Warren J."/>
            <person name="Weissenberger G."/>
            <person name="Zhang J."/>
            <person name="Zhang L."/>
            <person name="Zhou C."/>
            <person name="Zhu D."/>
            <person name="Muzny D."/>
            <person name="Worley K."/>
            <person name="Gibbs R."/>
        </authorList>
    </citation>
    <scope>NUCLEOTIDE SEQUENCE [LARGE SCALE GENOMIC DNA]</scope>
    <source>
        <strain evidence="1 2">DSM 17361</strain>
    </source>
</reference>
<dbReference type="InterPro" id="IPR047741">
    <property type="entry name" value="DIP1984-like"/>
</dbReference>
<dbReference type="Gene3D" id="6.10.320.10">
    <property type="match status" value="1"/>
</dbReference>
<keyword evidence="2" id="KW-1185">Reference proteome</keyword>
<organism evidence="1 2">
    <name type="scientific">Hallella bergensis DSM 17361</name>
    <dbReference type="NCBI Taxonomy" id="585502"/>
    <lineage>
        <taxon>Bacteria</taxon>
        <taxon>Pseudomonadati</taxon>
        <taxon>Bacteroidota</taxon>
        <taxon>Bacteroidia</taxon>
        <taxon>Bacteroidales</taxon>
        <taxon>Prevotellaceae</taxon>
        <taxon>Hallella</taxon>
    </lineage>
</organism>
<protein>
    <recommendedName>
        <fullName evidence="3">Septicolysin</fullName>
    </recommendedName>
</protein>
<dbReference type="RefSeq" id="WP_007172982.1">
    <property type="nucleotide sequence ID" value="NZ_GG704780.1"/>
</dbReference>